<keyword evidence="3" id="KW-1185">Reference proteome</keyword>
<reference evidence="2" key="1">
    <citation type="submission" date="2021-03" db="EMBL/GenBank/DDBJ databases">
        <title>Draft genome sequence of rust myrtle Austropuccinia psidii MF-1, a brazilian biotype.</title>
        <authorList>
            <person name="Quecine M.C."/>
            <person name="Pachon D.M.R."/>
            <person name="Bonatelli M.L."/>
            <person name="Correr F.H."/>
            <person name="Franceschini L.M."/>
            <person name="Leite T.F."/>
            <person name="Margarido G.R.A."/>
            <person name="Almeida C.A."/>
            <person name="Ferrarezi J.A."/>
            <person name="Labate C.A."/>
        </authorList>
    </citation>
    <scope>NUCLEOTIDE SEQUENCE</scope>
    <source>
        <strain evidence="2">MF-1</strain>
    </source>
</reference>
<accession>A0A9Q3FFU6</accession>
<dbReference type="GO" id="GO:0004523">
    <property type="term" value="F:RNA-DNA hybrid ribonuclease activity"/>
    <property type="evidence" value="ECO:0007669"/>
    <property type="project" value="InterPro"/>
</dbReference>
<comment type="caution">
    <text evidence="2">The sequence shown here is derived from an EMBL/GenBank/DDBJ whole genome shotgun (WGS) entry which is preliminary data.</text>
</comment>
<dbReference type="OrthoDB" id="421040at2759"/>
<evidence type="ECO:0000313" key="2">
    <source>
        <dbReference type="EMBL" id="MBW0539268.1"/>
    </source>
</evidence>
<dbReference type="PROSITE" id="PS50879">
    <property type="entry name" value="RNASE_H_1"/>
    <property type="match status" value="1"/>
</dbReference>
<dbReference type="Proteomes" id="UP000765509">
    <property type="component" value="Unassembled WGS sequence"/>
</dbReference>
<sequence>MGGGEAVTLVNTGKEKIAYIGNDTLITNFQSELMALLLFQELIQDHITRQNHPSPVALFSDNQAAPSGTMLPKKKTEAQNLQLKLYTNLQQCVRHFLLHLYWCPGHGGIPENKSIDTLAKHSSE</sequence>
<dbReference type="GO" id="GO:0003676">
    <property type="term" value="F:nucleic acid binding"/>
    <property type="evidence" value="ECO:0007669"/>
    <property type="project" value="InterPro"/>
</dbReference>
<dbReference type="SUPFAM" id="SSF53098">
    <property type="entry name" value="Ribonuclease H-like"/>
    <property type="match status" value="1"/>
</dbReference>
<proteinExistence type="predicted"/>
<dbReference type="EMBL" id="AVOT02043861">
    <property type="protein sequence ID" value="MBW0539268.1"/>
    <property type="molecule type" value="Genomic_DNA"/>
</dbReference>
<dbReference type="Gene3D" id="3.30.420.10">
    <property type="entry name" value="Ribonuclease H-like superfamily/Ribonuclease H"/>
    <property type="match status" value="1"/>
</dbReference>
<protein>
    <recommendedName>
        <fullName evidence="1">RNase H type-1 domain-containing protein</fullName>
    </recommendedName>
</protein>
<evidence type="ECO:0000313" key="3">
    <source>
        <dbReference type="Proteomes" id="UP000765509"/>
    </source>
</evidence>
<gene>
    <name evidence="2" type="ORF">O181_078983</name>
</gene>
<dbReference type="AlphaFoldDB" id="A0A9Q3FFU6"/>
<dbReference type="InterPro" id="IPR002156">
    <property type="entry name" value="RNaseH_domain"/>
</dbReference>
<feature type="domain" description="RNase H type-1" evidence="1">
    <location>
        <begin position="1"/>
        <end position="124"/>
    </location>
</feature>
<dbReference type="InterPro" id="IPR036397">
    <property type="entry name" value="RNaseH_sf"/>
</dbReference>
<evidence type="ECO:0000259" key="1">
    <source>
        <dbReference type="PROSITE" id="PS50879"/>
    </source>
</evidence>
<organism evidence="2 3">
    <name type="scientific">Austropuccinia psidii MF-1</name>
    <dbReference type="NCBI Taxonomy" id="1389203"/>
    <lineage>
        <taxon>Eukaryota</taxon>
        <taxon>Fungi</taxon>
        <taxon>Dikarya</taxon>
        <taxon>Basidiomycota</taxon>
        <taxon>Pucciniomycotina</taxon>
        <taxon>Pucciniomycetes</taxon>
        <taxon>Pucciniales</taxon>
        <taxon>Sphaerophragmiaceae</taxon>
        <taxon>Austropuccinia</taxon>
    </lineage>
</organism>
<dbReference type="InterPro" id="IPR012337">
    <property type="entry name" value="RNaseH-like_sf"/>
</dbReference>
<name>A0A9Q3FFU6_9BASI</name>
<dbReference type="Pfam" id="PF00075">
    <property type="entry name" value="RNase_H"/>
    <property type="match status" value="1"/>
</dbReference>